<dbReference type="PRINTS" id="PR00111">
    <property type="entry name" value="ABHYDROLASE"/>
</dbReference>
<organism evidence="2">
    <name type="scientific">Colwellia sp. C1</name>
    <dbReference type="NCBI Taxonomy" id="1737566"/>
    <lineage>
        <taxon>Bacteria</taxon>
        <taxon>Pseudomonadati</taxon>
        <taxon>Pseudomonadota</taxon>
        <taxon>Gammaproteobacteria</taxon>
        <taxon>Alteromonadales</taxon>
        <taxon>Colwelliaceae</taxon>
        <taxon>Colwellia</taxon>
    </lineage>
</organism>
<protein>
    <submittedName>
        <fullName evidence="2">Putative hydrolase/acyltransferase</fullName>
    </submittedName>
</protein>
<dbReference type="PRINTS" id="PR00412">
    <property type="entry name" value="EPOXHYDRLASE"/>
</dbReference>
<dbReference type="SUPFAM" id="SSF53474">
    <property type="entry name" value="alpha/beta-Hydrolases"/>
    <property type="match status" value="1"/>
</dbReference>
<keyword evidence="2" id="KW-0378">Hydrolase</keyword>
<dbReference type="GO" id="GO:0016746">
    <property type="term" value="F:acyltransferase activity"/>
    <property type="evidence" value="ECO:0007669"/>
    <property type="project" value="UniProtKB-KW"/>
</dbReference>
<evidence type="ECO:0000313" key="2">
    <source>
        <dbReference type="EMBL" id="ALK44171.1"/>
    </source>
</evidence>
<dbReference type="AlphaFoldDB" id="A0A0P0LXQ9"/>
<reference evidence="2" key="1">
    <citation type="submission" date="2015-08" db="EMBL/GenBank/DDBJ databases">
        <title>Partial sequence of psychrophilic Colwellia sp.</title>
        <authorList>
            <person name="Pankowski J.A."/>
            <person name="Leong J.S."/>
            <person name="Nano F.E."/>
        </authorList>
    </citation>
    <scope>NUCLEOTIDE SEQUENCE</scope>
    <source>
        <strain evidence="2">C1</strain>
    </source>
</reference>
<sequence length="298" mass="33549">MSSVNTLEEVNYSFDTMSLQGIACGAETKENVVLCLHGWLDNAASFLPLMSYFETELVHKRVIAIDWPGHGNSSHRSLDAHYHFIDWVYDLLQLFEVNQWQQVDIVAHSMGGMVASAFAAAFPEKVKSLTLLDSIGFISSPSEQTTQQLRDGMLSRFKGSSLYNKQGSAKKTRYHESVDSAIKARVNVSDLQFEQAKLIVERGLIKEVGGYRWRSDARLRNTSPYRLTLKQAQQFIRDINCPVQLIYGSNGIDMVSSGMKTFGDLFQNFANVELKGGHHVHMEQPEKAAKLIKHFLAE</sequence>
<dbReference type="InterPro" id="IPR000639">
    <property type="entry name" value="Epox_hydrolase-like"/>
</dbReference>
<accession>A0A0P0LXQ9</accession>
<dbReference type="InterPro" id="IPR000073">
    <property type="entry name" value="AB_hydrolase_1"/>
</dbReference>
<dbReference type="GO" id="GO:0016787">
    <property type="term" value="F:hydrolase activity"/>
    <property type="evidence" value="ECO:0007669"/>
    <property type="project" value="UniProtKB-KW"/>
</dbReference>
<name>A0A0P0LXQ9_9GAMM</name>
<keyword evidence="2" id="KW-0808">Transferase</keyword>
<feature type="domain" description="AB hydrolase-1" evidence="1">
    <location>
        <begin position="31"/>
        <end position="285"/>
    </location>
</feature>
<dbReference type="PANTHER" id="PTHR43798:SF33">
    <property type="entry name" value="HYDROLASE, PUTATIVE (AFU_ORTHOLOGUE AFUA_2G14860)-RELATED"/>
    <property type="match status" value="1"/>
</dbReference>
<dbReference type="GO" id="GO:0016020">
    <property type="term" value="C:membrane"/>
    <property type="evidence" value="ECO:0007669"/>
    <property type="project" value="TreeGrafter"/>
</dbReference>
<dbReference type="InterPro" id="IPR029058">
    <property type="entry name" value="AB_hydrolase_fold"/>
</dbReference>
<dbReference type="Gene3D" id="3.40.50.1820">
    <property type="entry name" value="alpha/beta hydrolase"/>
    <property type="match status" value="1"/>
</dbReference>
<keyword evidence="2" id="KW-0012">Acyltransferase</keyword>
<dbReference type="EMBL" id="KT428294">
    <property type="protein sequence ID" value="ALK44171.1"/>
    <property type="molecule type" value="Genomic_DNA"/>
</dbReference>
<dbReference type="InterPro" id="IPR050266">
    <property type="entry name" value="AB_hydrolase_sf"/>
</dbReference>
<proteinExistence type="predicted"/>
<dbReference type="PANTHER" id="PTHR43798">
    <property type="entry name" value="MONOACYLGLYCEROL LIPASE"/>
    <property type="match status" value="1"/>
</dbReference>
<evidence type="ECO:0000259" key="1">
    <source>
        <dbReference type="Pfam" id="PF00561"/>
    </source>
</evidence>
<dbReference type="Pfam" id="PF00561">
    <property type="entry name" value="Abhydrolase_1"/>
    <property type="match status" value="1"/>
</dbReference>